<dbReference type="InterPro" id="IPR002912">
    <property type="entry name" value="ACT_dom"/>
</dbReference>
<dbReference type="InterPro" id="IPR045865">
    <property type="entry name" value="ACT-like_dom_sf"/>
</dbReference>
<reference evidence="2" key="1">
    <citation type="submission" date="2020-10" db="EMBL/GenBank/DDBJ databases">
        <authorList>
            <person name="Gilroy R."/>
        </authorList>
    </citation>
    <scope>NUCLEOTIDE SEQUENCE</scope>
    <source>
        <strain evidence="2">CHK176-6737</strain>
    </source>
</reference>
<dbReference type="PROSITE" id="PS51671">
    <property type="entry name" value="ACT"/>
    <property type="match status" value="1"/>
</dbReference>
<dbReference type="Proteomes" id="UP000824125">
    <property type="component" value="Unassembled WGS sequence"/>
</dbReference>
<dbReference type="NCBIfam" id="NF003361">
    <property type="entry name" value="PRK04435.1"/>
    <property type="match status" value="1"/>
</dbReference>
<reference evidence="2" key="2">
    <citation type="journal article" date="2021" name="PeerJ">
        <title>Extensive microbial diversity within the chicken gut microbiome revealed by metagenomics and culture.</title>
        <authorList>
            <person name="Gilroy R."/>
            <person name="Ravi A."/>
            <person name="Getino M."/>
            <person name="Pursley I."/>
            <person name="Horton D.L."/>
            <person name="Alikhan N.F."/>
            <person name="Baker D."/>
            <person name="Gharbi K."/>
            <person name="Hall N."/>
            <person name="Watson M."/>
            <person name="Adriaenssens E.M."/>
            <person name="Foster-Nyarko E."/>
            <person name="Jarju S."/>
            <person name="Secka A."/>
            <person name="Antonio M."/>
            <person name="Oren A."/>
            <person name="Chaudhuri R.R."/>
            <person name="La Ragione R."/>
            <person name="Hildebrand F."/>
            <person name="Pallen M.J."/>
        </authorList>
    </citation>
    <scope>NUCLEOTIDE SEQUENCE</scope>
    <source>
        <strain evidence="2">CHK176-6737</strain>
    </source>
</reference>
<dbReference type="AlphaFoldDB" id="A0A9D1SP52"/>
<evidence type="ECO:0000313" key="3">
    <source>
        <dbReference type="Proteomes" id="UP000824125"/>
    </source>
</evidence>
<evidence type="ECO:0000259" key="1">
    <source>
        <dbReference type="PROSITE" id="PS51671"/>
    </source>
</evidence>
<name>A0A9D1SP52_9FIRM</name>
<dbReference type="EMBL" id="DVNM01000024">
    <property type="protein sequence ID" value="HIU69215.1"/>
    <property type="molecule type" value="Genomic_DNA"/>
</dbReference>
<proteinExistence type="predicted"/>
<organism evidence="2 3">
    <name type="scientific">Candidatus Scybalenecus merdavium</name>
    <dbReference type="NCBI Taxonomy" id="2840939"/>
    <lineage>
        <taxon>Bacteria</taxon>
        <taxon>Bacillati</taxon>
        <taxon>Bacillota</taxon>
        <taxon>Clostridia</taxon>
        <taxon>Eubacteriales</taxon>
        <taxon>Oscillospiraceae</taxon>
        <taxon>Oscillospiraceae incertae sedis</taxon>
        <taxon>Candidatus Scybalenecus</taxon>
    </lineage>
</organism>
<dbReference type="Gene3D" id="3.30.70.260">
    <property type="match status" value="1"/>
</dbReference>
<dbReference type="SUPFAM" id="SSF55021">
    <property type="entry name" value="ACT-like"/>
    <property type="match status" value="1"/>
</dbReference>
<dbReference type="Pfam" id="PF13291">
    <property type="entry name" value="ACT_4"/>
    <property type="match status" value="1"/>
</dbReference>
<gene>
    <name evidence="2" type="ORF">IAD23_04580</name>
</gene>
<comment type="caution">
    <text evidence="2">The sequence shown here is derived from an EMBL/GenBank/DDBJ whole genome shotgun (WGS) entry which is preliminary data.</text>
</comment>
<sequence>MDFPASKYVIVKAEILPPVYLKVLQAKKMLADGEVASATQAARLCGVSRSAYYKYKDAVFESAEVGGESTVTIEAKLTDNAGVLSNVMNEIYRAGANVLSINQSAPMGGTATVSIVVRIARMVIAAEELVSRVRAIPGVKTAALS</sequence>
<evidence type="ECO:0000313" key="2">
    <source>
        <dbReference type="EMBL" id="HIU69215.1"/>
    </source>
</evidence>
<protein>
    <submittedName>
        <fullName evidence="2">ACT domain-containing protein</fullName>
    </submittedName>
</protein>
<feature type="domain" description="ACT" evidence="1">
    <location>
        <begin position="72"/>
        <end position="145"/>
    </location>
</feature>
<accession>A0A9D1SP52</accession>